<organism evidence="4 5">
    <name type="scientific">Calidithermus roseus</name>
    <dbReference type="NCBI Taxonomy" id="1644118"/>
    <lineage>
        <taxon>Bacteria</taxon>
        <taxon>Thermotogati</taxon>
        <taxon>Deinococcota</taxon>
        <taxon>Deinococci</taxon>
        <taxon>Thermales</taxon>
        <taxon>Thermaceae</taxon>
        <taxon>Calidithermus</taxon>
    </lineage>
</organism>
<accession>A0A399EPQ8</accession>
<dbReference type="EMBL" id="QWLA01000035">
    <property type="protein sequence ID" value="RIH85968.1"/>
    <property type="molecule type" value="Genomic_DNA"/>
</dbReference>
<dbReference type="GO" id="GO:0046348">
    <property type="term" value="P:amino sugar catabolic process"/>
    <property type="evidence" value="ECO:0007669"/>
    <property type="project" value="InterPro"/>
</dbReference>
<dbReference type="GO" id="GO:0097367">
    <property type="term" value="F:carbohydrate derivative binding"/>
    <property type="evidence" value="ECO:0007669"/>
    <property type="project" value="InterPro"/>
</dbReference>
<dbReference type="PROSITE" id="PS51464">
    <property type="entry name" value="SIS"/>
    <property type="match status" value="1"/>
</dbReference>
<dbReference type="Gene3D" id="1.10.8.1080">
    <property type="match status" value="1"/>
</dbReference>
<dbReference type="GO" id="GO:0016835">
    <property type="term" value="F:carbon-oxygen lyase activity"/>
    <property type="evidence" value="ECO:0007669"/>
    <property type="project" value="InterPro"/>
</dbReference>
<dbReference type="GO" id="GO:0016803">
    <property type="term" value="F:ether hydrolase activity"/>
    <property type="evidence" value="ECO:0007669"/>
    <property type="project" value="TreeGrafter"/>
</dbReference>
<dbReference type="NCBIfam" id="NF009222">
    <property type="entry name" value="PRK12570.1"/>
    <property type="match status" value="1"/>
</dbReference>
<dbReference type="Pfam" id="PF20741">
    <property type="entry name" value="GKRP-like_C"/>
    <property type="match status" value="1"/>
</dbReference>
<gene>
    <name evidence="4" type="primary">murQ</name>
    <name evidence="4" type="ORF">Mrose_01970</name>
</gene>
<dbReference type="GO" id="GO:0009254">
    <property type="term" value="P:peptidoglycan turnover"/>
    <property type="evidence" value="ECO:0007669"/>
    <property type="project" value="TreeGrafter"/>
</dbReference>
<evidence type="ECO:0000259" key="3">
    <source>
        <dbReference type="PROSITE" id="PS51464"/>
    </source>
</evidence>
<dbReference type="NCBIfam" id="NF003915">
    <property type="entry name" value="PRK05441.1"/>
    <property type="match status" value="1"/>
</dbReference>
<dbReference type="InterPro" id="IPR046348">
    <property type="entry name" value="SIS_dom_sf"/>
</dbReference>
<dbReference type="SUPFAM" id="SSF53697">
    <property type="entry name" value="SIS domain"/>
    <property type="match status" value="1"/>
</dbReference>
<protein>
    <submittedName>
        <fullName evidence="4">N-acetylmuramic acid 6-phosphate etherase</fullName>
        <ecNumber evidence="4">4.2.1.126</ecNumber>
    </submittedName>
</protein>
<dbReference type="CDD" id="cd05007">
    <property type="entry name" value="SIS_Etherase"/>
    <property type="match status" value="1"/>
</dbReference>
<dbReference type="Gene3D" id="3.40.50.10490">
    <property type="entry name" value="Glucose-6-phosphate isomerase like protein, domain 1"/>
    <property type="match status" value="1"/>
</dbReference>
<dbReference type="OrthoDB" id="9813395at2"/>
<evidence type="ECO:0000313" key="5">
    <source>
        <dbReference type="Proteomes" id="UP000265341"/>
    </source>
</evidence>
<dbReference type="EC" id="4.2.1.126" evidence="4"/>
<dbReference type="Pfam" id="PF22645">
    <property type="entry name" value="GKRP_SIS_N"/>
    <property type="match status" value="1"/>
</dbReference>
<evidence type="ECO:0000256" key="2">
    <source>
        <dbReference type="ARBA" id="ARBA00023277"/>
    </source>
</evidence>
<feature type="domain" description="SIS" evidence="3">
    <location>
        <begin position="56"/>
        <end position="217"/>
    </location>
</feature>
<sequence length="299" mass="31397">MEDKFKVNTESASPRYTDLDTWESGEVLEALLERQLVAVAAVRAVRGEIEAAALAAARRLGRGGRLAYAGAGTSGRLAVQDGTELPPTYGWPRSRLLYLLAGGEKALLSSVEGAEDDVGAGREAASMLGANDVLVGVAASGRTPYTLAAIEEARSRGALTVAIANNPGTPLLRAADHAICLDTGPEVVAGSTRMAAGTAQKVALNLFSTLTMIRLGRVYGNRMVEVELTNKKLWRRGVAMLRELTGAARAEAEQALAEAQGRVSLAVLLLKGVGLEEARRLLSQAGGLRGALERLARRG</sequence>
<reference evidence="4 5" key="1">
    <citation type="submission" date="2018-08" db="EMBL/GenBank/DDBJ databases">
        <title>Meiothermus roseus NBRC 110900 genome sequencing project.</title>
        <authorList>
            <person name="Da Costa M.S."/>
            <person name="Albuquerque L."/>
            <person name="Raposo P."/>
            <person name="Froufe H.J.C."/>
            <person name="Barroso C.S."/>
            <person name="Egas C."/>
        </authorList>
    </citation>
    <scope>NUCLEOTIDE SEQUENCE [LARGE SCALE GENOMIC DNA]</scope>
    <source>
        <strain evidence="4 5">NBRC 110900</strain>
    </source>
</reference>
<keyword evidence="5" id="KW-1185">Reference proteome</keyword>
<evidence type="ECO:0000313" key="4">
    <source>
        <dbReference type="EMBL" id="RIH85968.1"/>
    </source>
</evidence>
<keyword evidence="1 4" id="KW-0456">Lyase</keyword>
<dbReference type="InterPro" id="IPR005488">
    <property type="entry name" value="Etherase_MurQ"/>
</dbReference>
<evidence type="ECO:0000256" key="1">
    <source>
        <dbReference type="ARBA" id="ARBA00023239"/>
    </source>
</evidence>
<name>A0A399EPQ8_9DEIN</name>
<comment type="caution">
    <text evidence="4">The sequence shown here is derived from an EMBL/GenBank/DDBJ whole genome shotgun (WGS) entry which is preliminary data.</text>
</comment>
<dbReference type="PANTHER" id="PTHR10088">
    <property type="entry name" value="GLUCOKINASE REGULATORY PROTEIN"/>
    <property type="match status" value="1"/>
</dbReference>
<proteinExistence type="predicted"/>
<dbReference type="AlphaFoldDB" id="A0A399EPQ8"/>
<dbReference type="InterPro" id="IPR040190">
    <property type="entry name" value="MURQ/GCKR"/>
</dbReference>
<keyword evidence="2" id="KW-0119">Carbohydrate metabolism</keyword>
<dbReference type="Proteomes" id="UP000265341">
    <property type="component" value="Unassembled WGS sequence"/>
</dbReference>
<dbReference type="InterPro" id="IPR001347">
    <property type="entry name" value="SIS_dom"/>
</dbReference>
<dbReference type="PANTHER" id="PTHR10088:SF4">
    <property type="entry name" value="GLUCOKINASE REGULATORY PROTEIN"/>
    <property type="match status" value="1"/>
</dbReference>